<dbReference type="GO" id="GO:0070212">
    <property type="term" value="P:protein poly-ADP-ribosylation"/>
    <property type="evidence" value="ECO:0007669"/>
    <property type="project" value="TreeGrafter"/>
</dbReference>
<dbReference type="InterPro" id="IPR012317">
    <property type="entry name" value="Poly(ADP-ribose)pol_cat_dom"/>
</dbReference>
<dbReference type="InterPro" id="IPR050800">
    <property type="entry name" value="ARTD/PARP"/>
</dbReference>
<dbReference type="EC" id="2.4.2.30" evidence="14"/>
<dbReference type="SUPFAM" id="SSF142921">
    <property type="entry name" value="WGR domain-like"/>
    <property type="match status" value="1"/>
</dbReference>
<dbReference type="PROSITE" id="PS50172">
    <property type="entry name" value="BRCT"/>
    <property type="match status" value="1"/>
</dbReference>
<dbReference type="InterPro" id="IPR001510">
    <property type="entry name" value="Znf_PARP"/>
</dbReference>
<keyword evidence="11 14" id="KW-0539">Nucleus</keyword>
<dbReference type="InterPro" id="IPR008893">
    <property type="entry name" value="WGR_domain"/>
</dbReference>
<dbReference type="GO" id="GO:0003677">
    <property type="term" value="F:DNA binding"/>
    <property type="evidence" value="ECO:0007669"/>
    <property type="project" value="UniProtKB-UniRule"/>
</dbReference>
<organism evidence="21 22">
    <name type="scientific">Pseudolycoriella hygida</name>
    <dbReference type="NCBI Taxonomy" id="35572"/>
    <lineage>
        <taxon>Eukaryota</taxon>
        <taxon>Metazoa</taxon>
        <taxon>Ecdysozoa</taxon>
        <taxon>Arthropoda</taxon>
        <taxon>Hexapoda</taxon>
        <taxon>Insecta</taxon>
        <taxon>Pterygota</taxon>
        <taxon>Neoptera</taxon>
        <taxon>Endopterygota</taxon>
        <taxon>Diptera</taxon>
        <taxon>Nematocera</taxon>
        <taxon>Sciaroidea</taxon>
        <taxon>Sciaridae</taxon>
        <taxon>Pseudolycoriella</taxon>
    </lineage>
</organism>
<sequence length="955" mass="111015">MNNSLPYKILYSDGNEGCTKCYNQIRTDCLQIGIMMQSDDEDCQYPQWYHQACFFKTRLPRTEAAFDGFALLRYTDQLSIRDILGTIEWETAHDNEVEKLPDFFIEYSKTSRDFCLGCDQMIKRSEIRIMKVIHSTSYATDEGKATWYHVLCFARYRHELNWLQSAESLPGFRRLFEEDKLFVSTYITLIKRMNTPTKNRSSIDHKQLQLEIKSQSQRYYELYEQLENVTEDDRFAILYDNNQFIPKTKNQILHHLTDVLFFGRLDRCSKCESGQLIFDNSTYICTKEKAWDRCDYETKEPYRRPMSISERFIVKYPFLILYNNAAVNNRVLHCFRTVDENGNDLVYGQYKHPPLFNMEFAIIGNLARSKDEIERTIKRMGGKVAPRVHYKLAAVISNRGEVEKMSEQMMEAKAFNIQVVTEEFLVEIATNDPLQYIVTRNISNWGNEPKTRIERIEAMRAPTYYTKSVPKKITFKWKDRIDVDPECGLGDRSVQVYKVGRNKYHAILACVDILTNRNSYYRLQLLESKDKISYWVFEASGRISTNIGSKRLTTCDTLDEAKIKFQKLYEEKTGNRFGTRMFCKQPNKFYHLDIDLDIVKKGPTSLVKSRLDEPVFELMEMLFDTKQMEKDMGFDLDLKQMPLGKIDKKQIHSAMRTLADISTMIVSASTTLGELREATNQFYTLIPHAFGVERPRIIDSLEVVREKNEMLEGLLNMEMIYGFLNEESGEKVHPSDACYYKLKCEINHIAKDSPEFRFFCDIVRKTHGHTHSSYTLEVLDIFRIARQGEEERFMKYQNYSRALLWHGSRIMNFVSILSTGLKVAPPEAIATGYMFGKGIYFADVVSKSANYCHPCPNHNIGLILMCEVALGNMKKLTVADSRIGDIPNNQYQSVGGVGTHMPIDWKSVHGVIAPCGPIQTQASTSLLYNEYVVYDPAQVKIKYLFKVRFDSRQPF</sequence>
<feature type="domain" description="PARP-type" evidence="16">
    <location>
        <begin position="103"/>
        <end position="191"/>
    </location>
</feature>
<feature type="domain" description="BRCT" evidence="17">
    <location>
        <begin position="350"/>
        <end position="427"/>
    </location>
</feature>
<dbReference type="CDD" id="cd01437">
    <property type="entry name" value="parp_like"/>
    <property type="match status" value="1"/>
</dbReference>
<evidence type="ECO:0000256" key="5">
    <source>
        <dbReference type="ARBA" id="ARBA00022723"/>
    </source>
</evidence>
<evidence type="ECO:0000259" key="17">
    <source>
        <dbReference type="PROSITE" id="PS50172"/>
    </source>
</evidence>
<comment type="catalytic activity">
    <reaction evidence="14">
        <text>L-aspartyl-[protein] + NAD(+) = 4-O-(ADP-D-ribosyl)-L-aspartyl-[protein] + nicotinamide</text>
        <dbReference type="Rhea" id="RHEA:54424"/>
        <dbReference type="Rhea" id="RHEA-COMP:9867"/>
        <dbReference type="Rhea" id="RHEA-COMP:13832"/>
        <dbReference type="ChEBI" id="CHEBI:17154"/>
        <dbReference type="ChEBI" id="CHEBI:29961"/>
        <dbReference type="ChEBI" id="CHEBI:57540"/>
        <dbReference type="ChEBI" id="CHEBI:138102"/>
    </reaction>
</comment>
<evidence type="ECO:0000256" key="11">
    <source>
        <dbReference type="ARBA" id="ARBA00023242"/>
    </source>
</evidence>
<dbReference type="Gene3D" id="1.20.142.10">
    <property type="entry name" value="Poly(ADP-ribose) polymerase, regulatory domain"/>
    <property type="match status" value="1"/>
</dbReference>
<dbReference type="OrthoDB" id="7785578at2759"/>
<comment type="catalytic activity">
    <reaction evidence="13 14">
        <text>NAD(+) + (ADP-D-ribosyl)n-acceptor = nicotinamide + (ADP-D-ribosyl)n+1-acceptor + H(+).</text>
        <dbReference type="EC" id="2.4.2.30"/>
    </reaction>
</comment>
<dbReference type="SMART" id="SM00292">
    <property type="entry name" value="BRCT"/>
    <property type="match status" value="1"/>
</dbReference>
<dbReference type="Gene3D" id="3.90.228.10">
    <property type="match status" value="1"/>
</dbReference>
<feature type="domain" description="WGR" evidence="20">
    <location>
        <begin position="493"/>
        <end position="589"/>
    </location>
</feature>
<dbReference type="Pfam" id="PF00645">
    <property type="entry name" value="zf-PARP"/>
    <property type="match status" value="1"/>
</dbReference>
<feature type="domain" description="PARP catalytic" evidence="18">
    <location>
        <begin position="733"/>
        <end position="955"/>
    </location>
</feature>
<dbReference type="SUPFAM" id="SSF52113">
    <property type="entry name" value="BRCT domain"/>
    <property type="match status" value="1"/>
</dbReference>
<dbReference type="InterPro" id="IPR008288">
    <property type="entry name" value="PARP"/>
</dbReference>
<dbReference type="SUPFAM" id="SSF56399">
    <property type="entry name" value="ADP-ribosylation"/>
    <property type="match status" value="1"/>
</dbReference>
<keyword evidence="10 14" id="KW-0520">NAD</keyword>
<dbReference type="PROSITE" id="PS52007">
    <property type="entry name" value="PADR1"/>
    <property type="match status" value="1"/>
</dbReference>
<evidence type="ECO:0000256" key="14">
    <source>
        <dbReference type="PIRNR" id="PIRNR000489"/>
    </source>
</evidence>
<dbReference type="Pfam" id="PF02877">
    <property type="entry name" value="PARP_reg"/>
    <property type="match status" value="1"/>
</dbReference>
<dbReference type="Pfam" id="PF00644">
    <property type="entry name" value="PARP"/>
    <property type="match status" value="1"/>
</dbReference>
<dbReference type="GO" id="GO:0003950">
    <property type="term" value="F:NAD+ poly-ADP-ribosyltransferase activity"/>
    <property type="evidence" value="ECO:0007669"/>
    <property type="project" value="UniProtKB-UniRule"/>
</dbReference>
<dbReference type="PROSITE" id="PS50064">
    <property type="entry name" value="ZF_PARP_2"/>
    <property type="match status" value="2"/>
</dbReference>
<dbReference type="PANTHER" id="PTHR10459">
    <property type="entry name" value="DNA LIGASE"/>
    <property type="match status" value="1"/>
</dbReference>
<dbReference type="Pfam" id="PF21728">
    <property type="entry name" value="PADR1_N"/>
    <property type="match status" value="1"/>
</dbReference>
<dbReference type="Pfam" id="PF08063">
    <property type="entry name" value="Zn_ribbon_PADR1"/>
    <property type="match status" value="1"/>
</dbReference>
<dbReference type="GO" id="GO:0051287">
    <property type="term" value="F:NAD binding"/>
    <property type="evidence" value="ECO:0007669"/>
    <property type="project" value="UniProtKB-UniRule"/>
</dbReference>
<dbReference type="SMART" id="SM01335">
    <property type="entry name" value="PADR1"/>
    <property type="match status" value="1"/>
</dbReference>
<dbReference type="SMART" id="SM01336">
    <property type="entry name" value="zf-PARP"/>
    <property type="match status" value="2"/>
</dbReference>
<evidence type="ECO:0000256" key="12">
    <source>
        <dbReference type="ARBA" id="ARBA00024347"/>
    </source>
</evidence>
<feature type="domain" description="PARP alpha-helical" evidence="19">
    <location>
        <begin position="608"/>
        <end position="725"/>
    </location>
</feature>
<dbReference type="InterPro" id="IPR036420">
    <property type="entry name" value="BRCT_dom_sf"/>
</dbReference>
<dbReference type="Pfam" id="PF05406">
    <property type="entry name" value="WGR"/>
    <property type="match status" value="1"/>
</dbReference>
<dbReference type="SMART" id="SM00773">
    <property type="entry name" value="WGR"/>
    <property type="match status" value="1"/>
</dbReference>
<dbReference type="PANTHER" id="PTHR10459:SF60">
    <property type="entry name" value="POLY [ADP-RIBOSE] POLYMERASE 2"/>
    <property type="match status" value="1"/>
</dbReference>
<dbReference type="PROSITE" id="PS51977">
    <property type="entry name" value="WGR"/>
    <property type="match status" value="1"/>
</dbReference>
<keyword evidence="9 14" id="KW-0862">Zinc</keyword>
<evidence type="ECO:0000256" key="15">
    <source>
        <dbReference type="RuleBase" id="RU362114"/>
    </source>
</evidence>
<dbReference type="GO" id="GO:0008270">
    <property type="term" value="F:zinc ion binding"/>
    <property type="evidence" value="ECO:0007669"/>
    <property type="project" value="UniProtKB-KW"/>
</dbReference>
<reference evidence="21" key="1">
    <citation type="submission" date="2022-07" db="EMBL/GenBank/DDBJ databases">
        <authorList>
            <person name="Trinca V."/>
            <person name="Uliana J.V.C."/>
            <person name="Torres T.T."/>
            <person name="Ward R.J."/>
            <person name="Monesi N."/>
        </authorList>
    </citation>
    <scope>NUCLEOTIDE SEQUENCE</scope>
    <source>
        <strain evidence="21">HSMRA1968</strain>
        <tissue evidence="21">Whole embryos</tissue>
    </source>
</reference>
<dbReference type="Proteomes" id="UP001151699">
    <property type="component" value="Chromosome A"/>
</dbReference>
<dbReference type="InterPro" id="IPR036930">
    <property type="entry name" value="WGR_dom_sf"/>
</dbReference>
<dbReference type="InterPro" id="IPR001357">
    <property type="entry name" value="BRCT_dom"/>
</dbReference>
<gene>
    <name evidence="21" type="primary">PARP_2</name>
    <name evidence="21" type="ORF">Bhyg_04296</name>
</gene>
<dbReference type="InterPro" id="IPR004102">
    <property type="entry name" value="Poly(ADP-ribose)pol_reg_dom"/>
</dbReference>
<dbReference type="EMBL" id="WJQU01000001">
    <property type="protein sequence ID" value="KAJ6649063.1"/>
    <property type="molecule type" value="Genomic_DNA"/>
</dbReference>
<evidence type="ECO:0000259" key="19">
    <source>
        <dbReference type="PROSITE" id="PS51060"/>
    </source>
</evidence>
<comment type="catalytic activity">
    <reaction evidence="14">
        <text>L-glutamyl-[protein] + NAD(+) = 5-O-(ADP-D-ribosyl)-L-glutamyl-[protein] + nicotinamide</text>
        <dbReference type="Rhea" id="RHEA:58224"/>
        <dbReference type="Rhea" id="RHEA-COMP:10208"/>
        <dbReference type="Rhea" id="RHEA-COMP:15089"/>
        <dbReference type="ChEBI" id="CHEBI:17154"/>
        <dbReference type="ChEBI" id="CHEBI:29973"/>
        <dbReference type="ChEBI" id="CHEBI:57540"/>
        <dbReference type="ChEBI" id="CHEBI:142540"/>
    </reaction>
</comment>
<evidence type="ECO:0000256" key="6">
    <source>
        <dbReference type="ARBA" id="ARBA00022737"/>
    </source>
</evidence>
<dbReference type="InterPro" id="IPR012982">
    <property type="entry name" value="PARP1-like_PADR1_Zn_ribbon"/>
</dbReference>
<dbReference type="InterPro" id="IPR049296">
    <property type="entry name" value="PARP1-like_PADR1_N"/>
</dbReference>
<comment type="subcellular location">
    <subcellularLocation>
        <location evidence="1 14">Nucleus</location>
    </subcellularLocation>
</comment>
<evidence type="ECO:0000256" key="3">
    <source>
        <dbReference type="ARBA" id="ARBA00022679"/>
    </source>
</evidence>
<proteinExistence type="inferred from homology"/>
<evidence type="ECO:0000313" key="22">
    <source>
        <dbReference type="Proteomes" id="UP001151699"/>
    </source>
</evidence>
<evidence type="ECO:0000313" key="21">
    <source>
        <dbReference type="EMBL" id="KAJ6649063.1"/>
    </source>
</evidence>
<evidence type="ECO:0000256" key="13">
    <source>
        <dbReference type="ARBA" id="ARBA00033987"/>
    </source>
</evidence>
<dbReference type="PROSITE" id="PS51059">
    <property type="entry name" value="PARP_CATALYTIC"/>
    <property type="match status" value="1"/>
</dbReference>
<accession>A0A9Q0NF53</accession>
<dbReference type="SUPFAM" id="SSF47587">
    <property type="entry name" value="Domain of poly(ADP-ribose) polymerase"/>
    <property type="match status" value="1"/>
</dbReference>
<keyword evidence="7" id="KW-0013">ADP-ribosylation</keyword>
<protein>
    <recommendedName>
        <fullName evidence="14 15">Poly [ADP-ribose] polymerase</fullName>
        <ecNumber evidence="14">2.4.2.30</ecNumber>
    </recommendedName>
</protein>
<evidence type="ECO:0000256" key="7">
    <source>
        <dbReference type="ARBA" id="ARBA00022765"/>
    </source>
</evidence>
<keyword evidence="5 14" id="KW-0479">Metal-binding</keyword>
<dbReference type="GO" id="GO:0005730">
    <property type="term" value="C:nucleolus"/>
    <property type="evidence" value="ECO:0007669"/>
    <property type="project" value="TreeGrafter"/>
</dbReference>
<comment type="similarity">
    <text evidence="12">Belongs to the ARTD/PARP family.</text>
</comment>
<dbReference type="GO" id="GO:0006302">
    <property type="term" value="P:double-strand break repair"/>
    <property type="evidence" value="ECO:0007669"/>
    <property type="project" value="TreeGrafter"/>
</dbReference>
<evidence type="ECO:0000259" key="20">
    <source>
        <dbReference type="PROSITE" id="PS51977"/>
    </source>
</evidence>
<evidence type="ECO:0000259" key="18">
    <source>
        <dbReference type="PROSITE" id="PS51059"/>
    </source>
</evidence>
<keyword evidence="22" id="KW-1185">Reference proteome</keyword>
<keyword evidence="6" id="KW-0677">Repeat</keyword>
<dbReference type="GO" id="GO:1990404">
    <property type="term" value="F:NAD+-protein mono-ADP-ribosyltransferase activity"/>
    <property type="evidence" value="ECO:0007669"/>
    <property type="project" value="TreeGrafter"/>
</dbReference>
<evidence type="ECO:0000256" key="8">
    <source>
        <dbReference type="ARBA" id="ARBA00022771"/>
    </source>
</evidence>
<keyword evidence="4" id="KW-0548">Nucleotidyltransferase</keyword>
<evidence type="ECO:0000256" key="10">
    <source>
        <dbReference type="ARBA" id="ARBA00023027"/>
    </source>
</evidence>
<dbReference type="GO" id="GO:0016779">
    <property type="term" value="F:nucleotidyltransferase activity"/>
    <property type="evidence" value="ECO:0007669"/>
    <property type="project" value="UniProtKB-KW"/>
</dbReference>
<evidence type="ECO:0000256" key="1">
    <source>
        <dbReference type="ARBA" id="ARBA00004123"/>
    </source>
</evidence>
<feature type="domain" description="PARP-type" evidence="16">
    <location>
        <begin position="14"/>
        <end position="88"/>
    </location>
</feature>
<evidence type="ECO:0000256" key="2">
    <source>
        <dbReference type="ARBA" id="ARBA00022676"/>
    </source>
</evidence>
<dbReference type="AlphaFoldDB" id="A0A9Q0NF53"/>
<dbReference type="PIRSF" id="PIRSF000489">
    <property type="entry name" value="NAD_ADPRT"/>
    <property type="match status" value="1"/>
</dbReference>
<dbReference type="InterPro" id="IPR036616">
    <property type="entry name" value="Poly(ADP-ribose)pol_reg_dom_sf"/>
</dbReference>
<dbReference type="Gene3D" id="3.90.640.80">
    <property type="match status" value="1"/>
</dbReference>
<dbReference type="SUPFAM" id="SSF57716">
    <property type="entry name" value="Glucocorticoid receptor-like (DNA-binding domain)"/>
    <property type="match status" value="2"/>
</dbReference>
<dbReference type="Pfam" id="PF00533">
    <property type="entry name" value="BRCT"/>
    <property type="match status" value="1"/>
</dbReference>
<keyword evidence="8" id="KW-0863">Zinc-finger</keyword>
<keyword evidence="14" id="KW-0238">DNA-binding</keyword>
<dbReference type="Gene3D" id="3.40.50.10190">
    <property type="entry name" value="BRCT domain"/>
    <property type="match status" value="1"/>
</dbReference>
<keyword evidence="2 14" id="KW-0328">Glycosyltransferase</keyword>
<dbReference type="PROSITE" id="PS51060">
    <property type="entry name" value="PARP_ALPHA_HD"/>
    <property type="match status" value="1"/>
</dbReference>
<dbReference type="CDD" id="cd08001">
    <property type="entry name" value="WGR_PARP1_like"/>
    <property type="match status" value="1"/>
</dbReference>
<dbReference type="CDD" id="cd17747">
    <property type="entry name" value="BRCT_PARP1"/>
    <property type="match status" value="1"/>
</dbReference>
<evidence type="ECO:0000256" key="9">
    <source>
        <dbReference type="ARBA" id="ARBA00022833"/>
    </source>
</evidence>
<evidence type="ECO:0000259" key="16">
    <source>
        <dbReference type="PROSITE" id="PS50064"/>
    </source>
</evidence>
<comment type="caution">
    <text evidence="21">The sequence shown here is derived from an EMBL/GenBank/DDBJ whole genome shotgun (WGS) entry which is preliminary data.</text>
</comment>
<name>A0A9Q0NF53_9DIPT</name>
<keyword evidence="3 14" id="KW-0808">Transferase</keyword>
<evidence type="ECO:0000256" key="4">
    <source>
        <dbReference type="ARBA" id="ARBA00022695"/>
    </source>
</evidence>
<dbReference type="InterPro" id="IPR036957">
    <property type="entry name" value="Znf_PARP_sf"/>
</dbReference>
<dbReference type="Gene3D" id="3.30.1740.10">
    <property type="entry name" value="Zinc finger, PARP-type"/>
    <property type="match status" value="2"/>
</dbReference>